<dbReference type="InterPro" id="IPR029058">
    <property type="entry name" value="AB_hydrolase_fold"/>
</dbReference>
<dbReference type="GeneID" id="68111818"/>
<dbReference type="VEuPathDB" id="AmoebaDB:FDP41_004600"/>
<dbReference type="RefSeq" id="XP_044561086.1">
    <property type="nucleotide sequence ID" value="XM_044708033.1"/>
</dbReference>
<organism evidence="3 4">
    <name type="scientific">Naegleria fowleri</name>
    <name type="common">Brain eating amoeba</name>
    <dbReference type="NCBI Taxonomy" id="5763"/>
    <lineage>
        <taxon>Eukaryota</taxon>
        <taxon>Discoba</taxon>
        <taxon>Heterolobosea</taxon>
        <taxon>Tetramitia</taxon>
        <taxon>Eutetramitia</taxon>
        <taxon>Vahlkampfiidae</taxon>
        <taxon>Naegleria</taxon>
    </lineage>
</organism>
<sequence length="285" mass="32373">MGGLISRLLFQPPEPASYTKSDKYIFLECEDKKVVDERGQKVNVKIPLVFLECKGSDLCLLYSHGNATDLGQTMPYLELLRSSLKINVCGYEYQGYGISEPKVSCSEPRVYASIEAAVKYLKTERGFSEDRIIVFGTSLGTGPSTYIASKENSNFRGVILQSPFTTVVRIKVNTNKKIFFDMFRNIDRIDKVKCPVFIIHGKVDEVVPFEHGEILQQKVKYKYTPLFIDYAGHNNILEIMSVERYLKQIFKFIVYLNEFRNGNRHLEDANGGQQNNGANSSSNTQ</sequence>
<dbReference type="Gene3D" id="3.40.50.1820">
    <property type="entry name" value="alpha/beta hydrolase"/>
    <property type="match status" value="1"/>
</dbReference>
<accession>A0A6A5BEW8</accession>
<reference evidence="3 4" key="1">
    <citation type="journal article" date="2019" name="Sci. Rep.">
        <title>Nanopore sequencing improves the draft genome of the human pathogenic amoeba Naegleria fowleri.</title>
        <authorList>
            <person name="Liechti N."/>
            <person name="Schurch N."/>
            <person name="Bruggmann R."/>
            <person name="Wittwer M."/>
        </authorList>
    </citation>
    <scope>NUCLEOTIDE SEQUENCE [LARGE SCALE GENOMIC DNA]</scope>
    <source>
        <strain evidence="3 4">ATCC 30894</strain>
    </source>
</reference>
<gene>
    <name evidence="3" type="ORF">FDP41_004600</name>
</gene>
<dbReference type="VEuPathDB" id="AmoebaDB:NF0130830"/>
<dbReference type="Proteomes" id="UP000444721">
    <property type="component" value="Unassembled WGS sequence"/>
</dbReference>
<dbReference type="PANTHER" id="PTHR12277:SF81">
    <property type="entry name" value="PROTEIN ABHD13"/>
    <property type="match status" value="1"/>
</dbReference>
<dbReference type="SUPFAM" id="SSF53474">
    <property type="entry name" value="alpha/beta-Hydrolases"/>
    <property type="match status" value="1"/>
</dbReference>
<feature type="region of interest" description="Disordered" evidence="1">
    <location>
        <begin position="266"/>
        <end position="285"/>
    </location>
</feature>
<keyword evidence="4" id="KW-1185">Reference proteome</keyword>
<dbReference type="OMA" id="HFYFAAN"/>
<comment type="caution">
    <text evidence="3">The sequence shown here is derived from an EMBL/GenBank/DDBJ whole genome shotgun (WGS) entry which is preliminary data.</text>
</comment>
<dbReference type="PANTHER" id="PTHR12277">
    <property type="entry name" value="ALPHA/BETA HYDROLASE DOMAIN-CONTAINING PROTEIN"/>
    <property type="match status" value="1"/>
</dbReference>
<protein>
    <recommendedName>
        <fullName evidence="2">Peptidase S9 prolyl oligopeptidase catalytic domain-containing protein</fullName>
    </recommendedName>
</protein>
<name>A0A6A5BEW8_NAEFO</name>
<dbReference type="Pfam" id="PF00326">
    <property type="entry name" value="Peptidase_S9"/>
    <property type="match status" value="1"/>
</dbReference>
<dbReference type="GO" id="GO:0008236">
    <property type="term" value="F:serine-type peptidase activity"/>
    <property type="evidence" value="ECO:0007669"/>
    <property type="project" value="InterPro"/>
</dbReference>
<proteinExistence type="predicted"/>
<feature type="compositionally biased region" description="Low complexity" evidence="1">
    <location>
        <begin position="269"/>
        <end position="285"/>
    </location>
</feature>
<dbReference type="VEuPathDB" id="AmoebaDB:NfTy_082780"/>
<dbReference type="InterPro" id="IPR001375">
    <property type="entry name" value="Peptidase_S9_cat"/>
</dbReference>
<dbReference type="GO" id="GO:0006508">
    <property type="term" value="P:proteolysis"/>
    <property type="evidence" value="ECO:0007669"/>
    <property type="project" value="InterPro"/>
</dbReference>
<evidence type="ECO:0000259" key="2">
    <source>
        <dbReference type="Pfam" id="PF00326"/>
    </source>
</evidence>
<evidence type="ECO:0000256" key="1">
    <source>
        <dbReference type="SAM" id="MobiDB-lite"/>
    </source>
</evidence>
<dbReference type="AlphaFoldDB" id="A0A6A5BEW8"/>
<evidence type="ECO:0000313" key="3">
    <source>
        <dbReference type="EMBL" id="KAF0976373.1"/>
    </source>
</evidence>
<evidence type="ECO:0000313" key="4">
    <source>
        <dbReference type="Proteomes" id="UP000444721"/>
    </source>
</evidence>
<dbReference type="EMBL" id="VFQX01000038">
    <property type="protein sequence ID" value="KAF0976373.1"/>
    <property type="molecule type" value="Genomic_DNA"/>
</dbReference>
<dbReference type="OrthoDB" id="446723at2759"/>
<feature type="domain" description="Peptidase S9 prolyl oligopeptidase catalytic" evidence="2">
    <location>
        <begin position="114"/>
        <end position="222"/>
    </location>
</feature>